<feature type="transmembrane region" description="Helical" evidence="8">
    <location>
        <begin position="79"/>
        <end position="101"/>
    </location>
</feature>
<keyword evidence="4 10" id="KW-0808">Transferase</keyword>
<dbReference type="PANTHER" id="PTHR33908">
    <property type="entry name" value="MANNOSYLTRANSFERASE YKCB-RELATED"/>
    <property type="match status" value="1"/>
</dbReference>
<evidence type="ECO:0000256" key="1">
    <source>
        <dbReference type="ARBA" id="ARBA00004651"/>
    </source>
</evidence>
<evidence type="ECO:0000256" key="6">
    <source>
        <dbReference type="ARBA" id="ARBA00022989"/>
    </source>
</evidence>
<dbReference type="InterPro" id="IPR038731">
    <property type="entry name" value="RgtA/B/C-like"/>
</dbReference>
<proteinExistence type="predicted"/>
<feature type="transmembrane region" description="Helical" evidence="8">
    <location>
        <begin position="200"/>
        <end position="221"/>
    </location>
</feature>
<feature type="transmembrane region" description="Helical" evidence="8">
    <location>
        <begin position="160"/>
        <end position="188"/>
    </location>
</feature>
<dbReference type="GO" id="GO:0009103">
    <property type="term" value="P:lipopolysaccharide biosynthetic process"/>
    <property type="evidence" value="ECO:0007669"/>
    <property type="project" value="UniProtKB-ARBA"/>
</dbReference>
<feature type="transmembrane region" description="Helical" evidence="8">
    <location>
        <begin position="138"/>
        <end position="154"/>
    </location>
</feature>
<dbReference type="eggNOG" id="COG1807">
    <property type="taxonomic scope" value="Bacteria"/>
</dbReference>
<dbReference type="PANTHER" id="PTHR33908:SF11">
    <property type="entry name" value="MEMBRANE PROTEIN"/>
    <property type="match status" value="1"/>
</dbReference>
<evidence type="ECO:0000256" key="8">
    <source>
        <dbReference type="SAM" id="Phobius"/>
    </source>
</evidence>
<evidence type="ECO:0000256" key="2">
    <source>
        <dbReference type="ARBA" id="ARBA00022475"/>
    </source>
</evidence>
<name>A0A064C7W8_9MYCO</name>
<reference evidence="10" key="1">
    <citation type="submission" date="2014-05" db="EMBL/GenBank/DDBJ databases">
        <title>Genome sequence of Mycobacterium aromaticivorans strain JS19b1T (= DSM 45407T).</title>
        <authorList>
            <person name="Kwak Y."/>
            <person name="Park G.-S."/>
            <person name="Li Q.X."/>
            <person name="Lee S.-E."/>
            <person name="Shin J.-H."/>
        </authorList>
    </citation>
    <scope>NUCLEOTIDE SEQUENCE [LARGE SCALE GENOMIC DNA]</scope>
    <source>
        <strain evidence="10">JS19b1</strain>
    </source>
</reference>
<feature type="transmembrane region" description="Helical" evidence="8">
    <location>
        <begin position="241"/>
        <end position="268"/>
    </location>
</feature>
<evidence type="ECO:0000256" key="4">
    <source>
        <dbReference type="ARBA" id="ARBA00022679"/>
    </source>
</evidence>
<feature type="transmembrane region" description="Helical" evidence="8">
    <location>
        <begin position="280"/>
        <end position="297"/>
    </location>
</feature>
<evidence type="ECO:0000313" key="10">
    <source>
        <dbReference type="EMBL" id="KDE96739.1"/>
    </source>
</evidence>
<evidence type="ECO:0000256" key="7">
    <source>
        <dbReference type="ARBA" id="ARBA00023136"/>
    </source>
</evidence>
<keyword evidence="5 8" id="KW-0812">Transmembrane</keyword>
<dbReference type="Pfam" id="PF13231">
    <property type="entry name" value="PMT_2"/>
    <property type="match status" value="1"/>
</dbReference>
<keyword evidence="6 8" id="KW-1133">Transmembrane helix</keyword>
<dbReference type="GO" id="GO:0016763">
    <property type="term" value="F:pentosyltransferase activity"/>
    <property type="evidence" value="ECO:0007669"/>
    <property type="project" value="TreeGrafter"/>
</dbReference>
<dbReference type="GO" id="GO:0005886">
    <property type="term" value="C:plasma membrane"/>
    <property type="evidence" value="ECO:0007669"/>
    <property type="project" value="UniProtKB-SubCell"/>
</dbReference>
<feature type="domain" description="Glycosyltransferase RgtA/B/C/D-like" evidence="9">
    <location>
        <begin position="59"/>
        <end position="219"/>
    </location>
</feature>
<evidence type="ECO:0000256" key="5">
    <source>
        <dbReference type="ARBA" id="ARBA00022692"/>
    </source>
</evidence>
<keyword evidence="7 8" id="KW-0472">Membrane</keyword>
<protein>
    <submittedName>
        <fullName evidence="10">Glycosyl transferase family 39</fullName>
    </submittedName>
</protein>
<dbReference type="AlphaFoldDB" id="A0A064C7W8"/>
<evidence type="ECO:0000256" key="3">
    <source>
        <dbReference type="ARBA" id="ARBA00022676"/>
    </source>
</evidence>
<dbReference type="OrthoDB" id="5166595at2"/>
<keyword evidence="2" id="KW-1003">Cell membrane</keyword>
<feature type="transmembrane region" description="Helical" evidence="8">
    <location>
        <begin position="303"/>
        <end position="321"/>
    </location>
</feature>
<dbReference type="Proteomes" id="UP000022835">
    <property type="component" value="Unassembled WGS sequence"/>
</dbReference>
<feature type="transmembrane region" description="Helical" evidence="8">
    <location>
        <begin position="328"/>
        <end position="346"/>
    </location>
</feature>
<dbReference type="EMBL" id="JALN02000004">
    <property type="protein sequence ID" value="KDE96739.1"/>
    <property type="molecule type" value="Genomic_DNA"/>
</dbReference>
<sequence length="501" mass="53821">MTAQDESVDARPPIATWEVAAVAVMAGTVAVLSACRYGYYYDELYFIAAGKRLAWSYVDQGPLVPLLARGMDWLVPGSFAALRIPAIIAAVVIVVFGAVIARELGGGRVAQVLAAAACATSVCALGQNQRLTTNGIDTALWVLLAWLIVCWVRTRRDALLLGAGVVSVAALEVKWLVPVFWVVILVAAGCLGPRALLRRPALWCSTALVVVGAIPMLVWQAKHGWPQVGMGAVVRGQTTGLAGGVLTFLPRVAEMCGPLGVVLLVYGVWRLWRSPRLRPYRFVGLAFVLMVIIFAATGGRTEYGAGLYVAVMVAGAVELGAAVRSRRAVVAVAAAVAVSIATFVVWQTPWRSASQLTPAADFAAGVNAQAYGEFGWRQLTAAVAIVYQRLAPEQRRTAVIVTERYIQASALDYDRNAAALPAIYSPKRGFGYFGTPPDTAETVIWVGSTAPDLQKWFTSVVPASTLDVRLGMPLVTRDITIWTCTHPRQPWSSLWPKMMNL</sequence>
<evidence type="ECO:0000313" key="11">
    <source>
        <dbReference type="Proteomes" id="UP000022835"/>
    </source>
</evidence>
<gene>
    <name evidence="10" type="ORF">Y900_030905</name>
</gene>
<evidence type="ECO:0000259" key="9">
    <source>
        <dbReference type="Pfam" id="PF13231"/>
    </source>
</evidence>
<accession>A0A064C7W8</accession>
<feature type="transmembrane region" description="Helical" evidence="8">
    <location>
        <begin position="14"/>
        <end position="35"/>
    </location>
</feature>
<comment type="subcellular location">
    <subcellularLocation>
        <location evidence="1">Cell membrane</location>
        <topology evidence="1">Multi-pass membrane protein</topology>
    </subcellularLocation>
</comment>
<keyword evidence="3" id="KW-0328">Glycosyltransferase</keyword>
<comment type="caution">
    <text evidence="10">The sequence shown here is derived from an EMBL/GenBank/DDBJ whole genome shotgun (WGS) entry which is preliminary data.</text>
</comment>
<organism evidence="10 11">
    <name type="scientific">Mycolicibacterium aromaticivorans JS19b1 = JCM 16368</name>
    <dbReference type="NCBI Taxonomy" id="1440774"/>
    <lineage>
        <taxon>Bacteria</taxon>
        <taxon>Bacillati</taxon>
        <taxon>Actinomycetota</taxon>
        <taxon>Actinomycetes</taxon>
        <taxon>Mycobacteriales</taxon>
        <taxon>Mycobacteriaceae</taxon>
        <taxon>Mycolicibacterium</taxon>
    </lineage>
</organism>
<keyword evidence="11" id="KW-1185">Reference proteome</keyword>
<dbReference type="InterPro" id="IPR050297">
    <property type="entry name" value="LipidA_mod_glycosyltrf_83"/>
</dbReference>